<dbReference type="InterPro" id="IPR014710">
    <property type="entry name" value="RmlC-like_jellyroll"/>
</dbReference>
<organism evidence="2 3">
    <name type="scientific">Sphaerisporangium rhizosphaerae</name>
    <dbReference type="NCBI Taxonomy" id="2269375"/>
    <lineage>
        <taxon>Bacteria</taxon>
        <taxon>Bacillati</taxon>
        <taxon>Actinomycetota</taxon>
        <taxon>Actinomycetes</taxon>
        <taxon>Streptosporangiales</taxon>
        <taxon>Streptosporangiaceae</taxon>
        <taxon>Sphaerisporangium</taxon>
    </lineage>
</organism>
<dbReference type="EMBL" id="JBHTCG010000007">
    <property type="protein sequence ID" value="MFC7383027.1"/>
    <property type="molecule type" value="Genomic_DNA"/>
</dbReference>
<evidence type="ECO:0000313" key="2">
    <source>
        <dbReference type="EMBL" id="MFC7383027.1"/>
    </source>
</evidence>
<dbReference type="Pfam" id="PF07883">
    <property type="entry name" value="Cupin_2"/>
    <property type="match status" value="1"/>
</dbReference>
<proteinExistence type="predicted"/>
<dbReference type="InterPro" id="IPR052535">
    <property type="entry name" value="Bacilysin_H2HPP_isomerase"/>
</dbReference>
<dbReference type="PANTHER" id="PTHR40112:SF1">
    <property type="entry name" value="H2HPP ISOMERASE"/>
    <property type="match status" value="1"/>
</dbReference>
<sequence>MSVELPEDPFHRRLHHVVPAEMTGDTSQTGGMLRRAAISGASVGSRRLWMGQTHVAPATVSAAHHHGDSETAIYVVSGTPSFVFLDVEGGEPHEVRIDAAPGDYIFVPPFVPHREENPDPEVEAVVVIARSTQEAIVVNLPELKWTGPVRTST</sequence>
<name>A0ABW2P052_9ACTN</name>
<comment type="caution">
    <text evidence="2">The sequence shown here is derived from an EMBL/GenBank/DDBJ whole genome shotgun (WGS) entry which is preliminary data.</text>
</comment>
<dbReference type="Gene3D" id="2.60.120.10">
    <property type="entry name" value="Jelly Rolls"/>
    <property type="match status" value="1"/>
</dbReference>
<protein>
    <submittedName>
        <fullName evidence="2">Cupin domain-containing protein</fullName>
    </submittedName>
</protein>
<evidence type="ECO:0000259" key="1">
    <source>
        <dbReference type="Pfam" id="PF07883"/>
    </source>
</evidence>
<feature type="domain" description="Cupin type-2" evidence="1">
    <location>
        <begin position="54"/>
        <end position="127"/>
    </location>
</feature>
<accession>A0ABW2P052</accession>
<dbReference type="RefSeq" id="WP_380826413.1">
    <property type="nucleotide sequence ID" value="NZ_JBHTCG010000007.1"/>
</dbReference>
<dbReference type="InterPro" id="IPR011051">
    <property type="entry name" value="RmlC_Cupin_sf"/>
</dbReference>
<dbReference type="Proteomes" id="UP001596496">
    <property type="component" value="Unassembled WGS sequence"/>
</dbReference>
<gene>
    <name evidence="2" type="ORF">ACFQSB_12475</name>
</gene>
<dbReference type="SUPFAM" id="SSF51182">
    <property type="entry name" value="RmlC-like cupins"/>
    <property type="match status" value="1"/>
</dbReference>
<dbReference type="PANTHER" id="PTHR40112">
    <property type="entry name" value="H2HPP ISOMERASE"/>
    <property type="match status" value="1"/>
</dbReference>
<keyword evidence="3" id="KW-1185">Reference proteome</keyword>
<evidence type="ECO:0000313" key="3">
    <source>
        <dbReference type="Proteomes" id="UP001596496"/>
    </source>
</evidence>
<dbReference type="InterPro" id="IPR013096">
    <property type="entry name" value="Cupin_2"/>
</dbReference>
<reference evidence="3" key="1">
    <citation type="journal article" date="2019" name="Int. J. Syst. Evol. Microbiol.">
        <title>The Global Catalogue of Microorganisms (GCM) 10K type strain sequencing project: providing services to taxonomists for standard genome sequencing and annotation.</title>
        <authorList>
            <consortium name="The Broad Institute Genomics Platform"/>
            <consortium name="The Broad Institute Genome Sequencing Center for Infectious Disease"/>
            <person name="Wu L."/>
            <person name="Ma J."/>
        </authorList>
    </citation>
    <scope>NUCLEOTIDE SEQUENCE [LARGE SCALE GENOMIC DNA]</scope>
    <source>
        <strain evidence="3">CECT 7649</strain>
    </source>
</reference>